<accession>A0A2R6NUS1</accession>
<feature type="region of interest" description="Disordered" evidence="1">
    <location>
        <begin position="1"/>
        <end position="53"/>
    </location>
</feature>
<evidence type="ECO:0000313" key="2">
    <source>
        <dbReference type="EMBL" id="PSR76690.1"/>
    </source>
</evidence>
<evidence type="ECO:0000256" key="1">
    <source>
        <dbReference type="SAM" id="MobiDB-lite"/>
    </source>
</evidence>
<gene>
    <name evidence="2" type="ORF">PHLCEN_2v8287</name>
</gene>
<name>A0A2R6NUS1_9APHY</name>
<dbReference type="OrthoDB" id="10620916at2759"/>
<protein>
    <submittedName>
        <fullName evidence="2">Uncharacterized protein</fullName>
    </submittedName>
</protein>
<dbReference type="Proteomes" id="UP000186601">
    <property type="component" value="Unassembled WGS sequence"/>
</dbReference>
<feature type="compositionally biased region" description="Low complexity" evidence="1">
    <location>
        <begin position="28"/>
        <end position="46"/>
    </location>
</feature>
<sequence length="128" mass="13995">MSGSRSSVERLFSPPAASDVEMLQSDAPGPSDSSFHGPSSPSESPLSPLPESPPRLFVELPLLSPTSKSKYTTDFSERVTMLEEAYPEREMDSIIGEYSFGRKSSYFVKLSTGLAVKVSILARSQRIF</sequence>
<dbReference type="EMBL" id="MLYV02000837">
    <property type="protein sequence ID" value="PSR76690.1"/>
    <property type="molecule type" value="Genomic_DNA"/>
</dbReference>
<evidence type="ECO:0000313" key="3">
    <source>
        <dbReference type="Proteomes" id="UP000186601"/>
    </source>
</evidence>
<organism evidence="2 3">
    <name type="scientific">Hermanssonia centrifuga</name>
    <dbReference type="NCBI Taxonomy" id="98765"/>
    <lineage>
        <taxon>Eukaryota</taxon>
        <taxon>Fungi</taxon>
        <taxon>Dikarya</taxon>
        <taxon>Basidiomycota</taxon>
        <taxon>Agaricomycotina</taxon>
        <taxon>Agaricomycetes</taxon>
        <taxon>Polyporales</taxon>
        <taxon>Meruliaceae</taxon>
        <taxon>Hermanssonia</taxon>
    </lineage>
</organism>
<proteinExistence type="predicted"/>
<dbReference type="AlphaFoldDB" id="A0A2R6NUS1"/>
<reference evidence="2 3" key="1">
    <citation type="submission" date="2018-02" db="EMBL/GenBank/DDBJ databases">
        <title>Genome sequence of the basidiomycete white-rot fungus Phlebia centrifuga.</title>
        <authorList>
            <person name="Granchi Z."/>
            <person name="Peng M."/>
            <person name="de Vries R.P."/>
            <person name="Hilden K."/>
            <person name="Makela M.R."/>
            <person name="Grigoriev I."/>
            <person name="Riley R."/>
        </authorList>
    </citation>
    <scope>NUCLEOTIDE SEQUENCE [LARGE SCALE GENOMIC DNA]</scope>
    <source>
        <strain evidence="2 3">FBCC195</strain>
    </source>
</reference>
<comment type="caution">
    <text evidence="2">The sequence shown here is derived from an EMBL/GenBank/DDBJ whole genome shotgun (WGS) entry which is preliminary data.</text>
</comment>
<keyword evidence="3" id="KW-1185">Reference proteome</keyword>